<evidence type="ECO:0000313" key="3">
    <source>
        <dbReference type="Proteomes" id="UP001500571"/>
    </source>
</evidence>
<evidence type="ECO:0008006" key="4">
    <source>
        <dbReference type="Google" id="ProtNLM"/>
    </source>
</evidence>
<evidence type="ECO:0000256" key="1">
    <source>
        <dbReference type="SAM" id="MobiDB-lite"/>
    </source>
</evidence>
<reference evidence="3" key="1">
    <citation type="journal article" date="2019" name="Int. J. Syst. Evol. Microbiol.">
        <title>The Global Catalogue of Microorganisms (GCM) 10K type strain sequencing project: providing services to taxonomists for standard genome sequencing and annotation.</title>
        <authorList>
            <consortium name="The Broad Institute Genomics Platform"/>
            <consortium name="The Broad Institute Genome Sequencing Center for Infectious Disease"/>
            <person name="Wu L."/>
            <person name="Ma J."/>
        </authorList>
    </citation>
    <scope>NUCLEOTIDE SEQUENCE [LARGE SCALE GENOMIC DNA]</scope>
    <source>
        <strain evidence="3">JCM 15309</strain>
    </source>
</reference>
<dbReference type="EMBL" id="BAAAPB010000002">
    <property type="protein sequence ID" value="GAA1962840.1"/>
    <property type="molecule type" value="Genomic_DNA"/>
</dbReference>
<protein>
    <recommendedName>
        <fullName evidence="4">Helix-turn-helix domain-containing protein</fullName>
    </recommendedName>
</protein>
<feature type="compositionally biased region" description="Basic and acidic residues" evidence="1">
    <location>
        <begin position="66"/>
        <end position="78"/>
    </location>
</feature>
<keyword evidence="3" id="KW-1185">Reference proteome</keyword>
<evidence type="ECO:0000313" key="2">
    <source>
        <dbReference type="EMBL" id="GAA1962840.1"/>
    </source>
</evidence>
<accession>A0ABP5CEN3</accession>
<gene>
    <name evidence="2" type="ORF">GCM10009798_23290</name>
</gene>
<comment type="caution">
    <text evidence="2">The sequence shown here is derived from an EMBL/GenBank/DDBJ whole genome shotgun (WGS) entry which is preliminary data.</text>
</comment>
<proteinExistence type="predicted"/>
<name>A0ABP5CEN3_9ACTN</name>
<sequence length="135" mass="15458">MKPGRPPALSVADVERLRWLHARPTWNRPRQDELAALFGVDVRTVRKALRGAPPYDFGTPRRTRDRARDRRYETEQRDAPFAYQRPSHQAATGHGASNRPIPGMRDSSVPLPVQRWEGKTTRRLFVPDPTITPAE</sequence>
<feature type="region of interest" description="Disordered" evidence="1">
    <location>
        <begin position="51"/>
        <end position="135"/>
    </location>
</feature>
<organism evidence="2 3">
    <name type="scientific">Nocardioides panacihumi</name>
    <dbReference type="NCBI Taxonomy" id="400774"/>
    <lineage>
        <taxon>Bacteria</taxon>
        <taxon>Bacillati</taxon>
        <taxon>Actinomycetota</taxon>
        <taxon>Actinomycetes</taxon>
        <taxon>Propionibacteriales</taxon>
        <taxon>Nocardioidaceae</taxon>
        <taxon>Nocardioides</taxon>
    </lineage>
</organism>
<dbReference type="Proteomes" id="UP001500571">
    <property type="component" value="Unassembled WGS sequence"/>
</dbReference>